<keyword evidence="1" id="KW-1133">Transmembrane helix</keyword>
<evidence type="ECO:0000313" key="2">
    <source>
        <dbReference type="EMBL" id="MFC3849952.1"/>
    </source>
</evidence>
<accession>A0ABV7ZRW1</accession>
<gene>
    <name evidence="2" type="ORF">ACFORJ_07210</name>
</gene>
<keyword evidence="1" id="KW-0472">Membrane</keyword>
<comment type="caution">
    <text evidence="2">The sequence shown here is derived from an EMBL/GenBank/DDBJ whole genome shotgun (WGS) entry which is preliminary data.</text>
</comment>
<keyword evidence="3" id="KW-1185">Reference proteome</keyword>
<feature type="transmembrane region" description="Helical" evidence="1">
    <location>
        <begin position="26"/>
        <end position="51"/>
    </location>
</feature>
<reference evidence="3" key="1">
    <citation type="journal article" date="2019" name="Int. J. Syst. Evol. Microbiol.">
        <title>The Global Catalogue of Microorganisms (GCM) 10K type strain sequencing project: providing services to taxonomists for standard genome sequencing and annotation.</title>
        <authorList>
            <consortium name="The Broad Institute Genomics Platform"/>
            <consortium name="The Broad Institute Genome Sequencing Center for Infectious Disease"/>
            <person name="Wu L."/>
            <person name="Ma J."/>
        </authorList>
    </citation>
    <scope>NUCLEOTIDE SEQUENCE [LARGE SCALE GENOMIC DNA]</scope>
    <source>
        <strain evidence="3">CCUG 53252</strain>
    </source>
</reference>
<dbReference type="Proteomes" id="UP001595751">
    <property type="component" value="Unassembled WGS sequence"/>
</dbReference>
<protein>
    <submittedName>
        <fullName evidence="2">Uncharacterized protein</fullName>
    </submittedName>
</protein>
<dbReference type="EMBL" id="JBHRZN010000002">
    <property type="protein sequence ID" value="MFC3849952.1"/>
    <property type="molecule type" value="Genomic_DNA"/>
</dbReference>
<name>A0ABV7ZRW1_9CORY</name>
<evidence type="ECO:0000313" key="3">
    <source>
        <dbReference type="Proteomes" id="UP001595751"/>
    </source>
</evidence>
<evidence type="ECO:0000256" key="1">
    <source>
        <dbReference type="SAM" id="Phobius"/>
    </source>
</evidence>
<proteinExistence type="predicted"/>
<organism evidence="2 3">
    <name type="scientific">Corynebacterium hansenii</name>
    <dbReference type="NCBI Taxonomy" id="394964"/>
    <lineage>
        <taxon>Bacteria</taxon>
        <taxon>Bacillati</taxon>
        <taxon>Actinomycetota</taxon>
        <taxon>Actinomycetes</taxon>
        <taxon>Mycobacteriales</taxon>
        <taxon>Corynebacteriaceae</taxon>
        <taxon>Corynebacterium</taxon>
    </lineage>
</organism>
<keyword evidence="1" id="KW-0812">Transmembrane</keyword>
<sequence length="80" mass="8586">MYEALEGTVDAIGQWLTQLPVFGQTIVLLAFLVPVGGAVAFAFIGLIDVVVGRISGRWAKKRPGRGGRARIELAEHDPGR</sequence>
<dbReference type="RefSeq" id="WP_048741608.1">
    <property type="nucleotide sequence ID" value="NZ_CP047211.1"/>
</dbReference>